<accession>A0A0E0DCW7</accession>
<reference evidence="2" key="1">
    <citation type="submission" date="2015-04" db="UniProtKB">
        <authorList>
            <consortium name="EnsemblPlants"/>
        </authorList>
    </citation>
    <scope>IDENTIFICATION</scope>
</reference>
<proteinExistence type="predicted"/>
<keyword evidence="3" id="KW-1185">Reference proteome</keyword>
<dbReference type="HOGENOM" id="CLU_2053411_0_0_1"/>
<reference evidence="2" key="2">
    <citation type="submission" date="2018-05" db="EMBL/GenBank/DDBJ databases">
        <title>OmerRS3 (Oryza meridionalis Reference Sequence Version 3).</title>
        <authorList>
            <person name="Zhang J."/>
            <person name="Kudrna D."/>
            <person name="Lee S."/>
            <person name="Talag J."/>
            <person name="Welchert J."/>
            <person name="Wing R.A."/>
        </authorList>
    </citation>
    <scope>NUCLEOTIDE SEQUENCE [LARGE SCALE GENOMIC DNA]</scope>
    <source>
        <strain evidence="2">cv. OR44</strain>
    </source>
</reference>
<dbReference type="Proteomes" id="UP000008021">
    <property type="component" value="Chromosome 4"/>
</dbReference>
<evidence type="ECO:0000313" key="2">
    <source>
        <dbReference type="EnsemblPlants" id="OMERI04G08070.1"/>
    </source>
</evidence>
<sequence>MSSGTQMVRPRHFTGLEEHGCPSKRHKQVGDRERTSKKMTGKIALSGTEPTVNNPDGQHSSVGHRTDGTNNPPHEEAAGKVPASSEESWRTPSDPFELELANCSIKDLRMTRIIFLLSRR</sequence>
<name>A0A0E0DCW7_9ORYZ</name>
<feature type="region of interest" description="Disordered" evidence="1">
    <location>
        <begin position="1"/>
        <end position="92"/>
    </location>
</feature>
<dbReference type="AlphaFoldDB" id="A0A0E0DCW7"/>
<feature type="compositionally biased region" description="Polar residues" evidence="1">
    <location>
        <begin position="48"/>
        <end position="72"/>
    </location>
</feature>
<dbReference type="EnsemblPlants" id="OMERI04G08070.1">
    <property type="protein sequence ID" value="OMERI04G08070.1"/>
    <property type="gene ID" value="OMERI04G08070"/>
</dbReference>
<protein>
    <submittedName>
        <fullName evidence="2">Uncharacterized protein</fullName>
    </submittedName>
</protein>
<dbReference type="Gramene" id="OMERI04G08070.1">
    <property type="protein sequence ID" value="OMERI04G08070.1"/>
    <property type="gene ID" value="OMERI04G08070"/>
</dbReference>
<evidence type="ECO:0000313" key="3">
    <source>
        <dbReference type="Proteomes" id="UP000008021"/>
    </source>
</evidence>
<evidence type="ECO:0000256" key="1">
    <source>
        <dbReference type="SAM" id="MobiDB-lite"/>
    </source>
</evidence>
<organism evidence="2">
    <name type="scientific">Oryza meridionalis</name>
    <dbReference type="NCBI Taxonomy" id="40149"/>
    <lineage>
        <taxon>Eukaryota</taxon>
        <taxon>Viridiplantae</taxon>
        <taxon>Streptophyta</taxon>
        <taxon>Embryophyta</taxon>
        <taxon>Tracheophyta</taxon>
        <taxon>Spermatophyta</taxon>
        <taxon>Magnoliopsida</taxon>
        <taxon>Liliopsida</taxon>
        <taxon>Poales</taxon>
        <taxon>Poaceae</taxon>
        <taxon>BOP clade</taxon>
        <taxon>Oryzoideae</taxon>
        <taxon>Oryzeae</taxon>
        <taxon>Oryzinae</taxon>
        <taxon>Oryza</taxon>
    </lineage>
</organism>